<evidence type="ECO:0000256" key="23">
    <source>
        <dbReference type="SAM" id="Phobius"/>
    </source>
</evidence>
<evidence type="ECO:0000256" key="2">
    <source>
        <dbReference type="ARBA" id="ARBA00004323"/>
    </source>
</evidence>
<comment type="similarity">
    <text evidence="5">Belongs to the glycosyltransferase 13 family.</text>
</comment>
<dbReference type="GO" id="GO:0006487">
    <property type="term" value="P:protein N-linked glycosylation"/>
    <property type="evidence" value="ECO:0007669"/>
    <property type="project" value="TreeGrafter"/>
</dbReference>
<feature type="region of interest" description="Disordered" evidence="22">
    <location>
        <begin position="429"/>
        <end position="451"/>
    </location>
</feature>
<organism evidence="25 26">
    <name type="scientific">Clunio marinus</name>
    <dbReference type="NCBI Taxonomy" id="568069"/>
    <lineage>
        <taxon>Eukaryota</taxon>
        <taxon>Metazoa</taxon>
        <taxon>Ecdysozoa</taxon>
        <taxon>Arthropoda</taxon>
        <taxon>Hexapoda</taxon>
        <taxon>Insecta</taxon>
        <taxon>Pterygota</taxon>
        <taxon>Neoptera</taxon>
        <taxon>Endopterygota</taxon>
        <taxon>Diptera</taxon>
        <taxon>Nematocera</taxon>
        <taxon>Chironomoidea</taxon>
        <taxon>Chironomidae</taxon>
        <taxon>Clunio</taxon>
    </lineage>
</organism>
<evidence type="ECO:0000256" key="21">
    <source>
        <dbReference type="SAM" id="Coils"/>
    </source>
</evidence>
<dbReference type="FunFam" id="3.10.180.20:FF:000001">
    <property type="entry name" value="alpha-1,3-mannosyl-glycoprotein 2-beta-N-acetylglucosaminyltransferase"/>
    <property type="match status" value="1"/>
</dbReference>
<dbReference type="OrthoDB" id="440755at2759"/>
<evidence type="ECO:0000256" key="15">
    <source>
        <dbReference type="ARBA" id="ARBA00023157"/>
    </source>
</evidence>
<comment type="cofactor">
    <cofactor evidence="1">
        <name>Mn(2+)</name>
        <dbReference type="ChEBI" id="CHEBI:29035"/>
    </cofactor>
</comment>
<dbReference type="Proteomes" id="UP000183832">
    <property type="component" value="Unassembled WGS sequence"/>
</dbReference>
<keyword evidence="13" id="KW-0333">Golgi apparatus</keyword>
<evidence type="ECO:0000256" key="8">
    <source>
        <dbReference type="ARBA" id="ARBA00022679"/>
    </source>
</evidence>
<evidence type="ECO:0000256" key="18">
    <source>
        <dbReference type="ARBA" id="ARBA00038949"/>
    </source>
</evidence>
<evidence type="ECO:0000256" key="22">
    <source>
        <dbReference type="SAM" id="MobiDB-lite"/>
    </source>
</evidence>
<keyword evidence="14 23" id="KW-0472">Membrane</keyword>
<keyword evidence="8" id="KW-0808">Transferase</keyword>
<keyword evidence="16" id="KW-0464">Manganese</keyword>
<evidence type="ECO:0000313" key="26">
    <source>
        <dbReference type="Proteomes" id="UP000183832"/>
    </source>
</evidence>
<evidence type="ECO:0000313" key="25">
    <source>
        <dbReference type="EMBL" id="CRK96277.1"/>
    </source>
</evidence>
<dbReference type="PANTHER" id="PTHR10468:SF0">
    <property type="entry name" value="ALPHA-1,3-MANNOSYL-GLYCOPROTEIN 2-BETA-N-ACETYLGLUCOSAMINYLTRANSFERASE"/>
    <property type="match status" value="1"/>
</dbReference>
<dbReference type="GO" id="GO:0048471">
    <property type="term" value="C:perinuclear region of cytoplasm"/>
    <property type="evidence" value="ECO:0007669"/>
    <property type="project" value="UniProtKB-SubCell"/>
</dbReference>
<evidence type="ECO:0000256" key="6">
    <source>
        <dbReference type="ARBA" id="ARBA00022490"/>
    </source>
</evidence>
<dbReference type="GO" id="GO:0000139">
    <property type="term" value="C:Golgi membrane"/>
    <property type="evidence" value="ECO:0007669"/>
    <property type="project" value="UniProtKB-SubCell"/>
</dbReference>
<comment type="subcellular location">
    <subcellularLocation>
        <location evidence="3">Cytoplasm</location>
        <location evidence="3">Perinuclear region</location>
    </subcellularLocation>
    <subcellularLocation>
        <location evidence="2">Golgi apparatus membrane</location>
        <topology evidence="2">Single-pass type II membrane protein</topology>
    </subcellularLocation>
</comment>
<reference evidence="25" key="1">
    <citation type="submission" date="2015-04" db="EMBL/GenBank/DDBJ databases">
        <authorList>
            <person name="Syromyatnikov M.Y."/>
            <person name="Popov V.N."/>
        </authorList>
    </citation>
    <scope>NUCLEOTIDE SEQUENCE [LARGE SCALE GENOMIC DNA]</scope>
</reference>
<dbReference type="STRING" id="568069.A0A1J1I7L4"/>
<evidence type="ECO:0000259" key="24">
    <source>
        <dbReference type="PROSITE" id="PS51034"/>
    </source>
</evidence>
<evidence type="ECO:0000256" key="5">
    <source>
        <dbReference type="ARBA" id="ARBA00006492"/>
    </source>
</evidence>
<evidence type="ECO:0000256" key="14">
    <source>
        <dbReference type="ARBA" id="ARBA00023136"/>
    </source>
</evidence>
<evidence type="ECO:0000256" key="17">
    <source>
        <dbReference type="ARBA" id="ARBA00037706"/>
    </source>
</evidence>
<dbReference type="Gene3D" id="3.90.550.10">
    <property type="entry name" value="Spore Coat Polysaccharide Biosynthesis Protein SpsA, Chain A"/>
    <property type="match status" value="1"/>
</dbReference>
<feature type="transmembrane region" description="Helical" evidence="23">
    <location>
        <begin position="359"/>
        <end position="378"/>
    </location>
</feature>
<feature type="coiled-coil region" evidence="21">
    <location>
        <begin position="381"/>
        <end position="408"/>
    </location>
</feature>
<evidence type="ECO:0000256" key="4">
    <source>
        <dbReference type="ARBA" id="ARBA00004922"/>
    </source>
</evidence>
<dbReference type="Gene3D" id="3.10.180.20">
    <property type="entry name" value="N-Acetylglucosaminyltransferase I, Domain 2"/>
    <property type="match status" value="1"/>
</dbReference>
<dbReference type="PANTHER" id="PTHR10468">
    <property type="entry name" value="PROTEIN O-LINKED-MANNOSE BETA-1,2-N-ACETYLGLUCOSAMINYLTRANSFERASE 1/ALPHA-1,3-MANNOSYL-GLYCOPROTEIN 2-BETA-N-ACETYLGLUCOSAMINYLTRANSFERASE"/>
    <property type="match status" value="1"/>
</dbReference>
<evidence type="ECO:0000256" key="20">
    <source>
        <dbReference type="ARBA" id="ARBA00049421"/>
    </source>
</evidence>
<keyword evidence="12 23" id="KW-1133">Transmembrane helix</keyword>
<evidence type="ECO:0000256" key="3">
    <source>
        <dbReference type="ARBA" id="ARBA00004556"/>
    </source>
</evidence>
<dbReference type="FunFam" id="3.90.550.10:FF:000055">
    <property type="entry name" value="Alpha-1,3-mannosyl-glycoprotein 2-beta-N-acetylglucosaminyltransferase"/>
    <property type="match status" value="1"/>
</dbReference>
<evidence type="ECO:0000256" key="11">
    <source>
        <dbReference type="ARBA" id="ARBA00022968"/>
    </source>
</evidence>
<evidence type="ECO:0000256" key="9">
    <source>
        <dbReference type="ARBA" id="ARBA00022692"/>
    </source>
</evidence>
<dbReference type="SUPFAM" id="SSF53448">
    <property type="entry name" value="Nucleotide-diphospho-sugar transferases"/>
    <property type="match status" value="1"/>
</dbReference>
<keyword evidence="10" id="KW-0479">Metal-binding</keyword>
<dbReference type="PROSITE" id="PS51034">
    <property type="entry name" value="ZP_2"/>
    <property type="match status" value="1"/>
</dbReference>
<dbReference type="InterPro" id="IPR001507">
    <property type="entry name" value="ZP_dom"/>
</dbReference>
<keyword evidence="21" id="KW-0175">Coiled coil</keyword>
<keyword evidence="11" id="KW-0735">Signal-anchor</keyword>
<keyword evidence="7" id="KW-0328">Glycosyltransferase</keyword>
<comment type="function">
    <text evidence="17">Initiates complex N-linked carbohydrate formation. Essential for the conversion of high-mannose to hybrid and complex N-glycans.</text>
</comment>
<evidence type="ECO:0000256" key="16">
    <source>
        <dbReference type="ARBA" id="ARBA00023211"/>
    </source>
</evidence>
<comment type="catalytic activity">
    <reaction evidence="20">
        <text>N(4)-(alpha-D-Man-(1-&gt;3)-[alpha-D-Man-(1-&gt;3)-[alpha-D-Man-(1-&gt;6)]-alpha-D-Man-(1-&gt;6)]-beta-D-Man-(1-&gt;4)-beta-D-GlcNAc-(1-&gt;4)-beta-D-GlcNAc)-L-asparaginyl-[protein] (N-glucan mannose isomer 5A1,2) + UDP-N-acetyl-alpha-D-glucosamine = N(4)-{beta-D-GlcNAc-(1-&gt;2)-alpha-D-Man-(1-&gt;3)-[alpha-D-Man-(1-&gt;3)-[alpha-D-Man-(1-&gt;6)]-alpha-D-Man-(1-&gt;6)]-beta-D-Man-(1-&gt;4)-beta-D-GlcNAc-(1-&gt;4)-beta-D-GlcNAc}-L-asparaginyl-[protein] + UDP + H(+)</text>
        <dbReference type="Rhea" id="RHEA:11456"/>
        <dbReference type="Rhea" id="RHEA-COMP:14367"/>
        <dbReference type="Rhea" id="RHEA-COMP:14368"/>
        <dbReference type="ChEBI" id="CHEBI:15378"/>
        <dbReference type="ChEBI" id="CHEBI:57705"/>
        <dbReference type="ChEBI" id="CHEBI:58223"/>
        <dbReference type="ChEBI" id="CHEBI:59087"/>
        <dbReference type="ChEBI" id="CHEBI:60625"/>
        <dbReference type="EC" id="2.4.1.101"/>
    </reaction>
</comment>
<comment type="pathway">
    <text evidence="4">Protein modification; protein glycosylation.</text>
</comment>
<dbReference type="EC" id="2.4.1.101" evidence="18"/>
<proteinExistence type="inferred from homology"/>
<dbReference type="InterPro" id="IPR052261">
    <property type="entry name" value="Glycosyltransferase_13"/>
</dbReference>
<dbReference type="GO" id="GO:0003827">
    <property type="term" value="F:alpha-1,3-mannosylglycoprotein 2-beta-N-acetylglucosaminyltransferase activity"/>
    <property type="evidence" value="ECO:0007669"/>
    <property type="project" value="UniProtKB-EC"/>
</dbReference>
<gene>
    <name evidence="25" type="primary">putative Alpha-1</name>
    <name evidence="25" type="ORF">CLUMA_CG009699</name>
</gene>
<dbReference type="InterPro" id="IPR029044">
    <property type="entry name" value="Nucleotide-diphossugar_trans"/>
</dbReference>
<dbReference type="UniPathway" id="UPA00378"/>
<keyword evidence="9 23" id="KW-0812">Transmembrane</keyword>
<evidence type="ECO:0000256" key="7">
    <source>
        <dbReference type="ARBA" id="ARBA00022676"/>
    </source>
</evidence>
<evidence type="ECO:0000256" key="19">
    <source>
        <dbReference type="ARBA" id="ARBA00041712"/>
    </source>
</evidence>
<keyword evidence="15" id="KW-1015">Disulfide bond</keyword>
<name>A0A1J1I7L4_9DIPT</name>
<evidence type="ECO:0000256" key="1">
    <source>
        <dbReference type="ARBA" id="ARBA00001936"/>
    </source>
</evidence>
<evidence type="ECO:0000256" key="10">
    <source>
        <dbReference type="ARBA" id="ARBA00022723"/>
    </source>
</evidence>
<evidence type="ECO:0000256" key="13">
    <source>
        <dbReference type="ARBA" id="ARBA00023034"/>
    </source>
</evidence>
<dbReference type="InterPro" id="IPR004139">
    <property type="entry name" value="Glyco_trans_13"/>
</dbReference>
<accession>A0A1J1I7L4</accession>
<dbReference type="GO" id="GO:0046872">
    <property type="term" value="F:metal ion binding"/>
    <property type="evidence" value="ECO:0007669"/>
    <property type="project" value="UniProtKB-KW"/>
</dbReference>
<dbReference type="CDD" id="cd02514">
    <property type="entry name" value="GT13_GLCNAC-TI"/>
    <property type="match status" value="1"/>
</dbReference>
<dbReference type="AlphaFoldDB" id="A0A1J1I7L4"/>
<feature type="domain" description="ZP" evidence="24">
    <location>
        <begin position="1"/>
        <end position="247"/>
    </location>
</feature>
<keyword evidence="26" id="KW-1185">Reference proteome</keyword>
<keyword evidence="6" id="KW-0963">Cytoplasm</keyword>
<evidence type="ECO:0000256" key="12">
    <source>
        <dbReference type="ARBA" id="ARBA00022989"/>
    </source>
</evidence>
<dbReference type="EMBL" id="CVRI01000043">
    <property type="protein sequence ID" value="CRK96277.1"/>
    <property type="molecule type" value="Genomic_DNA"/>
</dbReference>
<sequence>MKVLVAMTEPTTRVYLEGLNGYKNEKCEPKIEDNLAVFELSLINFYDCGIIRVVNKLTDKKTFYHKIVTESGNQKQIISVKCITQPINTNATLYHSITRRDVLPVGFAEPEDLDISTDVIGKAPEPVLGVGVRQGGDLVSENLNVSPGTPLQMEIFLDSASAPVYGLGVNFMQVSDTRSQEETIIFNGCSVDPYLFENFVTQNGDFLMAKFRAFKFPDSSYVQFRGTVNVCLDRCKGIECSNGQIGFGRRKREVSNSDSNKLYEIDMSTFIRVDYEGSPDTKVLSETEENLKQLKLANQKLNRNSRENVFESIHDSKPENLNTDTAKVEETSIFTKVVENFETSGVSVVVGIMRANKRFLFTLAIIGTWTILTYLIVIRNHTDYQNNKSKLREKIESLVKDIDKEAHNREDIIKQYNKLIQSIKTRPASSSVSADKQENLAPLEDDNNKPKNKIEFNGKYVNNDINSPVIPVIVFACNRVSVSRNLDALIKHRPSREQFPIVVSQDCGDEATREVIMSYNDEVQLIQQPDLSEPVVPPKDKKFRGYYKISRHYNWALDTVFKYGYDFVIIVEDDLDIAPDFYEYFLGTFPLLRADKTLWCISAWNDNGKEGLIDDSAPDLLYRSDFFPGLGWMMSKELWNELGPKWPKSFWDDWIRNPEQRKDRACIRPELPRTRTFGKVGVSNGLFFEKHLKYIKLSDTSVNFSKRDLSYLLKDNYDRNYLNEVFKTPVVTFEELRRGLVNSKGPVRIQYNNRNQFKSAAKALGIMDDFKSGVPRTAYNGIVSSFYNGQRVYLAPSTNWKGYDPSWS</sequence>
<dbReference type="Pfam" id="PF03071">
    <property type="entry name" value="GNT-I"/>
    <property type="match status" value="1"/>
</dbReference>
<protein>
    <recommendedName>
        <fullName evidence="18">alpha-1,3-mannosyl-glycoprotein 2-beta-N-acetylglucosaminyltransferase</fullName>
        <ecNumber evidence="18">2.4.1.101</ecNumber>
    </recommendedName>
    <alternativeName>
        <fullName evidence="19">N-glycosyl-oligosaccharide-glycoprotein N-acetylglucosaminyltransferase I</fullName>
    </alternativeName>
</protein>